<accession>A0A3Q3MLJ2</accession>
<dbReference type="PANTHER" id="PTHR22045:SF6">
    <property type="entry name" value="PROLINE AND SERINE-RICH PROTEIN 3"/>
    <property type="match status" value="1"/>
</dbReference>
<feature type="compositionally biased region" description="Polar residues" evidence="1">
    <location>
        <begin position="334"/>
        <end position="344"/>
    </location>
</feature>
<organism evidence="2 3">
    <name type="scientific">Mastacembelus armatus</name>
    <name type="common">zig-zag eel</name>
    <dbReference type="NCBI Taxonomy" id="205130"/>
    <lineage>
        <taxon>Eukaryota</taxon>
        <taxon>Metazoa</taxon>
        <taxon>Chordata</taxon>
        <taxon>Craniata</taxon>
        <taxon>Vertebrata</taxon>
        <taxon>Euteleostomi</taxon>
        <taxon>Actinopterygii</taxon>
        <taxon>Neopterygii</taxon>
        <taxon>Teleostei</taxon>
        <taxon>Neoteleostei</taxon>
        <taxon>Acanthomorphata</taxon>
        <taxon>Anabantaria</taxon>
        <taxon>Synbranchiformes</taxon>
        <taxon>Mastacembelidae</taxon>
        <taxon>Mastacembelus</taxon>
    </lineage>
</organism>
<reference evidence="2" key="2">
    <citation type="submission" date="2025-09" db="UniProtKB">
        <authorList>
            <consortium name="Ensembl"/>
        </authorList>
    </citation>
    <scope>IDENTIFICATION</scope>
</reference>
<feature type="compositionally biased region" description="Polar residues" evidence="1">
    <location>
        <begin position="106"/>
        <end position="117"/>
    </location>
</feature>
<feature type="compositionally biased region" description="Basic and acidic residues" evidence="1">
    <location>
        <begin position="59"/>
        <end position="69"/>
    </location>
</feature>
<reference evidence="2" key="1">
    <citation type="submission" date="2025-08" db="UniProtKB">
        <authorList>
            <consortium name="Ensembl"/>
        </authorList>
    </citation>
    <scope>IDENTIFICATION</scope>
</reference>
<feature type="compositionally biased region" description="Low complexity" evidence="1">
    <location>
        <begin position="76"/>
        <end position="91"/>
    </location>
</feature>
<sequence>MKSSAPVFTRKNPFQPASRVGKTHYHPSRNQALSKRKRKETTLSPVRSNQRSSPQIQRRSPESHDRCFADEQPVFTESWPSTSPGSTTTSSDVESSKQFERARKATVSSELGGQQDSVLAKYIERFRHGEPQSREERQQMTSAPEDERLPFWWMSSSSLPPSSTPTKATDKDDNHPAVCSPAGQGQRDRSLSPCRGSLSMLSDISQGEFDDTELLQLQERASRLLLKGECALSDGSIPVSSEGVGSSDFSPPVSLDEPVRRPLIPSLLKPATVITRSDPVQAVSSHKFILPPLVTPTRPEEDILFQWRLRRKMEQARERPQSFQHYSLHGATFNLQPPSLSHPSASGLAYKSTQTP</sequence>
<dbReference type="InterPro" id="IPR037646">
    <property type="entry name" value="PROSER3"/>
</dbReference>
<dbReference type="FunCoup" id="A0A3Q3MLJ2">
    <property type="interactions" value="168"/>
</dbReference>
<evidence type="ECO:0000313" key="2">
    <source>
        <dbReference type="Ensembl" id="ENSMAMP00000023706.1"/>
    </source>
</evidence>
<dbReference type="Ensembl" id="ENSMAMT00000024314.2">
    <property type="protein sequence ID" value="ENSMAMP00000023706.1"/>
    <property type="gene ID" value="ENSMAMG00000015958.2"/>
</dbReference>
<keyword evidence="3" id="KW-1185">Reference proteome</keyword>
<evidence type="ECO:0000256" key="1">
    <source>
        <dbReference type="SAM" id="MobiDB-lite"/>
    </source>
</evidence>
<dbReference type="Proteomes" id="UP000261640">
    <property type="component" value="Unplaced"/>
</dbReference>
<dbReference type="GeneTree" id="ENSGT00390000001986"/>
<protein>
    <submittedName>
        <fullName evidence="2">Proline and serine rich 3</fullName>
    </submittedName>
</protein>
<feature type="compositionally biased region" description="Basic and acidic residues" evidence="1">
    <location>
        <begin position="122"/>
        <end position="138"/>
    </location>
</feature>
<dbReference type="AlphaFoldDB" id="A0A3Q3MLJ2"/>
<feature type="region of interest" description="Disordered" evidence="1">
    <location>
        <begin position="1"/>
        <end position="194"/>
    </location>
</feature>
<evidence type="ECO:0000313" key="3">
    <source>
        <dbReference type="Proteomes" id="UP000261640"/>
    </source>
</evidence>
<name>A0A3Q3MLJ2_9TELE</name>
<dbReference type="PANTHER" id="PTHR22045">
    <property type="entry name" value="PROLINE AND SERINE-RICH PROTEIN 3"/>
    <property type="match status" value="1"/>
</dbReference>
<feature type="compositionally biased region" description="Low complexity" evidence="1">
    <location>
        <begin position="155"/>
        <end position="166"/>
    </location>
</feature>
<feature type="compositionally biased region" description="Basic and acidic residues" evidence="1">
    <location>
        <begin position="94"/>
        <end position="103"/>
    </location>
</feature>
<proteinExistence type="predicted"/>
<dbReference type="InParanoid" id="A0A3Q3MLJ2"/>
<dbReference type="STRING" id="205130.ENSMAMP00000023706"/>
<feature type="compositionally biased region" description="Polar residues" evidence="1">
    <location>
        <begin position="42"/>
        <end position="58"/>
    </location>
</feature>
<feature type="region of interest" description="Disordered" evidence="1">
    <location>
        <begin position="334"/>
        <end position="356"/>
    </location>
</feature>